<dbReference type="GO" id="GO:0005736">
    <property type="term" value="C:RNA polymerase I complex"/>
    <property type="evidence" value="ECO:0007669"/>
    <property type="project" value="TreeGrafter"/>
</dbReference>
<dbReference type="HAMAP" id="MF_00320">
    <property type="entry name" value="RNApol_arch_Rpo3"/>
    <property type="match status" value="1"/>
</dbReference>
<comment type="caution">
    <text evidence="9">The sequence shown here is derived from an EMBL/GenBank/DDBJ whole genome shotgun (WGS) entry which is preliminary data.</text>
</comment>
<dbReference type="AlphaFoldDB" id="A0A5J4YV70"/>
<dbReference type="Proteomes" id="UP000324585">
    <property type="component" value="Unassembled WGS sequence"/>
</dbReference>
<dbReference type="EMBL" id="VRMN01000004">
    <property type="protein sequence ID" value="KAA8495155.1"/>
    <property type="molecule type" value="Genomic_DNA"/>
</dbReference>
<dbReference type="GO" id="GO:0003899">
    <property type="term" value="F:DNA-directed RNA polymerase activity"/>
    <property type="evidence" value="ECO:0007669"/>
    <property type="project" value="InterPro"/>
</dbReference>
<sequence>MENGPSAAPGRRELPEHLERTRRHIEIGATRPSNVEARHAHDAYAALGVTNALDLAAFERELRVVVRSNTHDELVFEMQGIDAPLANAFRRIMLAETPTMAVEHATFVDNTSIIHDEILAHRLGLIPIMADPREFDYHSPGEPFSEHNSIKMVLDVECKVRADAVPDAPASQRFENASVYSRQIEWIPIGAQGDRYADNPIRPVHDDILIAQLVPGQRIHVEMVCIKGTGHMHAKWSPVATAYYQLMPVVEIRADSGSRIVGAHAQQLQKLCPGNVFDIESVPGSGLAVATVARPQSCTMCRECIRDKPWADQIRLSRVRNHFIFSIESTGALPAYQIFLQALEIMVAKCTEVKKKLEAASRGLPSSSSAAARTAQGASRTGTASASIGAPLSTIDEDDDLTNPNRS</sequence>
<dbReference type="Gene3D" id="3.30.1360.10">
    <property type="entry name" value="RNA polymerase, RBP11-like subunit"/>
    <property type="match status" value="1"/>
</dbReference>
<organism evidence="9 10">
    <name type="scientific">Porphyridium purpureum</name>
    <name type="common">Red alga</name>
    <name type="synonym">Porphyridium cruentum</name>
    <dbReference type="NCBI Taxonomy" id="35688"/>
    <lineage>
        <taxon>Eukaryota</taxon>
        <taxon>Rhodophyta</taxon>
        <taxon>Bangiophyceae</taxon>
        <taxon>Porphyridiales</taxon>
        <taxon>Porphyridiaceae</taxon>
        <taxon>Porphyridium</taxon>
    </lineage>
</organism>
<comment type="subcellular location">
    <subcellularLocation>
        <location evidence="1">Nucleus</location>
    </subcellularLocation>
</comment>
<feature type="domain" description="DNA-directed RNA polymerase RpoA/D/Rpb3-type" evidence="8">
    <location>
        <begin position="73"/>
        <end position="356"/>
    </location>
</feature>
<evidence type="ECO:0000256" key="1">
    <source>
        <dbReference type="ARBA" id="ARBA00004123"/>
    </source>
</evidence>
<evidence type="ECO:0000256" key="6">
    <source>
        <dbReference type="ARBA" id="ARBA00025804"/>
    </source>
</evidence>
<dbReference type="InterPro" id="IPR011262">
    <property type="entry name" value="DNA-dir_RNA_pol_insert"/>
</dbReference>
<dbReference type="InterPro" id="IPR022842">
    <property type="entry name" value="RNAP_Rpo3/Rpb3/RPAC1"/>
</dbReference>
<dbReference type="GO" id="GO:0005666">
    <property type="term" value="C:RNA polymerase III complex"/>
    <property type="evidence" value="ECO:0007669"/>
    <property type="project" value="TreeGrafter"/>
</dbReference>
<gene>
    <name evidence="9" type="ORF">FVE85_3396</name>
</gene>
<dbReference type="OMA" id="MFPEVVF"/>
<evidence type="ECO:0000256" key="5">
    <source>
        <dbReference type="ARBA" id="ARBA00023242"/>
    </source>
</evidence>
<evidence type="ECO:0000313" key="9">
    <source>
        <dbReference type="EMBL" id="KAA8495155.1"/>
    </source>
</evidence>
<evidence type="ECO:0000256" key="2">
    <source>
        <dbReference type="ARBA" id="ARBA00022083"/>
    </source>
</evidence>
<dbReference type="Pfam" id="PF01000">
    <property type="entry name" value="RNA_pol_A_bac"/>
    <property type="match status" value="1"/>
</dbReference>
<dbReference type="InterPro" id="IPR033901">
    <property type="entry name" value="RNAPI/III_AC40"/>
</dbReference>
<dbReference type="InterPro" id="IPR001514">
    <property type="entry name" value="DNA-dir_RNA_pol_30-40kDasu_CS"/>
</dbReference>
<evidence type="ECO:0000256" key="7">
    <source>
        <dbReference type="SAM" id="MobiDB-lite"/>
    </source>
</evidence>
<accession>A0A5J4YV70</accession>
<dbReference type="GO" id="GO:0046983">
    <property type="term" value="F:protein dimerization activity"/>
    <property type="evidence" value="ECO:0007669"/>
    <property type="project" value="InterPro"/>
</dbReference>
<dbReference type="InterPro" id="IPR036643">
    <property type="entry name" value="RNApol_insert_sf"/>
</dbReference>
<keyword evidence="3 9" id="KW-0240">DNA-directed RNA polymerase</keyword>
<evidence type="ECO:0000256" key="4">
    <source>
        <dbReference type="ARBA" id="ARBA00023163"/>
    </source>
</evidence>
<proteinExistence type="inferred from homology"/>
<protein>
    <recommendedName>
        <fullName evidence="2">DNA-directed RNA polymerases I and III subunit RPAC1</fullName>
    </recommendedName>
</protein>
<dbReference type="FunFam" id="2.170.120.12:FF:000003">
    <property type="entry name" value="Dna-directed rna polymerases i and iii subunit"/>
    <property type="match status" value="1"/>
</dbReference>
<dbReference type="OrthoDB" id="270173at2759"/>
<feature type="compositionally biased region" description="Polar residues" evidence="7">
    <location>
        <begin position="364"/>
        <end position="386"/>
    </location>
</feature>
<evidence type="ECO:0000259" key="8">
    <source>
        <dbReference type="SMART" id="SM00662"/>
    </source>
</evidence>
<dbReference type="InterPro" id="IPR011263">
    <property type="entry name" value="DNA-dir_RNA_pol_RpoA/D/Rpb3"/>
</dbReference>
<dbReference type="SUPFAM" id="SSF55257">
    <property type="entry name" value="RBP11-like subunits of RNA polymerase"/>
    <property type="match status" value="1"/>
</dbReference>
<name>A0A5J4YV70_PORPP</name>
<dbReference type="PANTHER" id="PTHR11800">
    <property type="entry name" value="DNA-DIRECTED RNA POLYMERASE"/>
    <property type="match status" value="1"/>
</dbReference>
<feature type="region of interest" description="Disordered" evidence="7">
    <location>
        <begin position="360"/>
        <end position="407"/>
    </location>
</feature>
<evidence type="ECO:0000256" key="3">
    <source>
        <dbReference type="ARBA" id="ARBA00022478"/>
    </source>
</evidence>
<dbReference type="NCBIfam" id="NF001988">
    <property type="entry name" value="PRK00783.1"/>
    <property type="match status" value="1"/>
</dbReference>
<evidence type="ECO:0000313" key="10">
    <source>
        <dbReference type="Proteomes" id="UP000324585"/>
    </source>
</evidence>
<dbReference type="SUPFAM" id="SSF56553">
    <property type="entry name" value="Insert subdomain of RNA polymerase alpha subunit"/>
    <property type="match status" value="1"/>
</dbReference>
<reference evidence="10" key="1">
    <citation type="journal article" date="2019" name="Nat. Commun.">
        <title>Expansion of phycobilisome linker gene families in mesophilic red algae.</title>
        <authorList>
            <person name="Lee J."/>
            <person name="Kim D."/>
            <person name="Bhattacharya D."/>
            <person name="Yoon H.S."/>
        </authorList>
    </citation>
    <scope>NUCLEOTIDE SEQUENCE [LARGE SCALE GENOMIC DNA]</scope>
    <source>
        <strain evidence="10">CCMP 1328</strain>
    </source>
</reference>
<dbReference type="CDD" id="cd07032">
    <property type="entry name" value="RNAP_I_II_AC40"/>
    <property type="match status" value="1"/>
</dbReference>
<dbReference type="PANTHER" id="PTHR11800:SF13">
    <property type="entry name" value="DNA-DIRECTED RNA POLYMERASES I AND III SUBUNIT RPAC1"/>
    <property type="match status" value="1"/>
</dbReference>
<dbReference type="SMART" id="SM00662">
    <property type="entry name" value="RPOLD"/>
    <property type="match status" value="1"/>
</dbReference>
<dbReference type="Gene3D" id="2.170.120.12">
    <property type="entry name" value="DNA-directed RNA polymerase, insert domain"/>
    <property type="match status" value="1"/>
</dbReference>
<dbReference type="InterPro" id="IPR036603">
    <property type="entry name" value="RBP11-like"/>
</dbReference>
<comment type="similarity">
    <text evidence="6">Belongs to the archaeal Rpo3/eukaryotic RPB3 RNA polymerase subunit family.</text>
</comment>
<keyword evidence="10" id="KW-1185">Reference proteome</keyword>
<keyword evidence="5" id="KW-0539">Nucleus</keyword>
<dbReference type="PROSITE" id="PS00446">
    <property type="entry name" value="RNA_POL_D_30KD"/>
    <property type="match status" value="1"/>
</dbReference>
<dbReference type="InterPro" id="IPR050518">
    <property type="entry name" value="Rpo3/RPB3_RNA_Pol_subunit"/>
</dbReference>
<keyword evidence="4" id="KW-0804">Transcription</keyword>
<dbReference type="Pfam" id="PF01193">
    <property type="entry name" value="RNA_pol_L"/>
    <property type="match status" value="1"/>
</dbReference>
<dbReference type="GO" id="GO:0003677">
    <property type="term" value="F:DNA binding"/>
    <property type="evidence" value="ECO:0007669"/>
    <property type="project" value="InterPro"/>
</dbReference>
<dbReference type="GO" id="GO:0006351">
    <property type="term" value="P:DNA-templated transcription"/>
    <property type="evidence" value="ECO:0007669"/>
    <property type="project" value="InterPro"/>
</dbReference>